<dbReference type="Proteomes" id="UP000265160">
    <property type="component" value="Unplaced"/>
</dbReference>
<accession>A0A3P9AU17</accession>
<dbReference type="Ensembl" id="ENSMZET00005001303.1">
    <property type="protein sequence ID" value="ENSMZEP00005001215.1"/>
    <property type="gene ID" value="ENSMZEG00005001035.1"/>
</dbReference>
<protein>
    <recommendedName>
        <fullName evidence="3">Reverse transcriptase zinc-binding domain-containing protein</fullName>
    </recommendedName>
</protein>
<evidence type="ECO:0000313" key="2">
    <source>
        <dbReference type="Proteomes" id="UP000265160"/>
    </source>
</evidence>
<proteinExistence type="predicted"/>
<reference evidence="1" key="1">
    <citation type="submission" date="2025-08" db="UniProtKB">
        <authorList>
            <consortium name="Ensembl"/>
        </authorList>
    </citation>
    <scope>IDENTIFICATION</scope>
</reference>
<name>A0A3P9AU17_9CICH</name>
<dbReference type="STRING" id="106582.ENSMZEP00005001215"/>
<reference evidence="1" key="2">
    <citation type="submission" date="2025-09" db="UniProtKB">
        <authorList>
            <consortium name="Ensembl"/>
        </authorList>
    </citation>
    <scope>IDENTIFICATION</scope>
</reference>
<sequence length="115" mass="13450">MAKYRLMADYLCWKCKIEAGTFLHCFWECSLIAPFWKKVVTLLKGWSGLEVPLTPELCLLGDRSHIPRIHNNIFTVVMVGLVTASRIILRHWKTTVHPELKDWIRAMYILILIQV</sequence>
<dbReference type="AlphaFoldDB" id="A0A3P9AU17"/>
<organism evidence="1 2">
    <name type="scientific">Maylandia zebra</name>
    <name type="common">zebra mbuna</name>
    <dbReference type="NCBI Taxonomy" id="106582"/>
    <lineage>
        <taxon>Eukaryota</taxon>
        <taxon>Metazoa</taxon>
        <taxon>Chordata</taxon>
        <taxon>Craniata</taxon>
        <taxon>Vertebrata</taxon>
        <taxon>Euteleostomi</taxon>
        <taxon>Actinopterygii</taxon>
        <taxon>Neopterygii</taxon>
        <taxon>Teleostei</taxon>
        <taxon>Neoteleostei</taxon>
        <taxon>Acanthomorphata</taxon>
        <taxon>Ovalentaria</taxon>
        <taxon>Cichlomorphae</taxon>
        <taxon>Cichliformes</taxon>
        <taxon>Cichlidae</taxon>
        <taxon>African cichlids</taxon>
        <taxon>Pseudocrenilabrinae</taxon>
        <taxon>Haplochromini</taxon>
        <taxon>Maylandia</taxon>
        <taxon>Maylandia zebra complex</taxon>
    </lineage>
</organism>
<evidence type="ECO:0000313" key="1">
    <source>
        <dbReference type="Ensembl" id="ENSMZEP00005001215.1"/>
    </source>
</evidence>
<keyword evidence="2" id="KW-1185">Reference proteome</keyword>
<evidence type="ECO:0008006" key="3">
    <source>
        <dbReference type="Google" id="ProtNLM"/>
    </source>
</evidence>
<dbReference type="GeneTree" id="ENSGT00940000177722"/>